<dbReference type="PANTHER" id="PTHR37485">
    <property type="entry name" value="CELL DIVISION PROTEIN FTSB"/>
    <property type="match status" value="1"/>
</dbReference>
<evidence type="ECO:0000256" key="3">
    <source>
        <dbReference type="ARBA" id="ARBA00022692"/>
    </source>
</evidence>
<accession>A0A2V1JXR5</accession>
<dbReference type="NCBIfam" id="NF002058">
    <property type="entry name" value="PRK00888.1"/>
    <property type="match status" value="1"/>
</dbReference>
<feature type="coiled-coil region" evidence="7">
    <location>
        <begin position="36"/>
        <end position="63"/>
    </location>
</feature>
<dbReference type="Proteomes" id="UP000245212">
    <property type="component" value="Unassembled WGS sequence"/>
</dbReference>
<evidence type="ECO:0000256" key="2">
    <source>
        <dbReference type="ARBA" id="ARBA00022618"/>
    </source>
</evidence>
<protein>
    <recommendedName>
        <fullName evidence="7">Cell division protein FtsB</fullName>
    </recommendedName>
</protein>
<feature type="topological domain" description="Cytoplasmic" evidence="7">
    <location>
        <begin position="1"/>
        <end position="3"/>
    </location>
</feature>
<gene>
    <name evidence="7" type="primary">ftsB</name>
    <name evidence="8" type="ORF">DD235_09815</name>
</gene>
<feature type="topological domain" description="Periplasmic" evidence="7">
    <location>
        <begin position="22"/>
        <end position="96"/>
    </location>
</feature>
<dbReference type="PANTHER" id="PTHR37485:SF1">
    <property type="entry name" value="CELL DIVISION PROTEIN FTSB"/>
    <property type="match status" value="1"/>
</dbReference>
<keyword evidence="3 7" id="KW-0812">Transmembrane</keyword>
<keyword evidence="6 7" id="KW-0131">Cell cycle</keyword>
<dbReference type="EMBL" id="QETA01000003">
    <property type="protein sequence ID" value="PWF23270.1"/>
    <property type="molecule type" value="Genomic_DNA"/>
</dbReference>
<keyword evidence="4 7" id="KW-1133">Transmembrane helix</keyword>
<keyword evidence="7" id="KW-0997">Cell inner membrane</keyword>
<sequence>MRPILLVLLTLLLLIQYPLWLGNGSWTRVWVLREDLAALQQVNEGLRQRNAALTAEVSDLQDGTEAAEEHARIDLGMQNKNEIFVQILPDATSSAP</sequence>
<evidence type="ECO:0000256" key="1">
    <source>
        <dbReference type="ARBA" id="ARBA00022475"/>
    </source>
</evidence>
<dbReference type="GO" id="GO:0005886">
    <property type="term" value="C:plasma membrane"/>
    <property type="evidence" value="ECO:0007669"/>
    <property type="project" value="UniProtKB-SubCell"/>
</dbReference>
<dbReference type="InterPro" id="IPR023081">
    <property type="entry name" value="Cell_div_FtsB"/>
</dbReference>
<dbReference type="GO" id="GO:0032153">
    <property type="term" value="C:cell division site"/>
    <property type="evidence" value="ECO:0007669"/>
    <property type="project" value="UniProtKB-UniRule"/>
</dbReference>
<keyword evidence="1 7" id="KW-1003">Cell membrane</keyword>
<evidence type="ECO:0000256" key="5">
    <source>
        <dbReference type="ARBA" id="ARBA00023136"/>
    </source>
</evidence>
<evidence type="ECO:0000256" key="7">
    <source>
        <dbReference type="HAMAP-Rule" id="MF_00599"/>
    </source>
</evidence>
<reference evidence="9" key="1">
    <citation type="submission" date="2018-05" db="EMBL/GenBank/DDBJ databases">
        <authorList>
            <person name="Li Y."/>
        </authorList>
    </citation>
    <scope>NUCLEOTIDE SEQUENCE [LARGE SCALE GENOMIC DNA]</scope>
    <source>
        <strain evidence="9">3d-2-2</strain>
    </source>
</reference>
<comment type="function">
    <text evidence="7">Essential cell division protein. May link together the upstream cell division proteins, which are predominantly cytoplasmic, with the downstream cell division proteins, which are predominantly periplasmic.</text>
</comment>
<keyword evidence="7" id="KW-0175">Coiled coil</keyword>
<evidence type="ECO:0000256" key="6">
    <source>
        <dbReference type="ARBA" id="ARBA00023306"/>
    </source>
</evidence>
<dbReference type="AlphaFoldDB" id="A0A2V1JXR5"/>
<dbReference type="GO" id="GO:0030428">
    <property type="term" value="C:cell septum"/>
    <property type="evidence" value="ECO:0007669"/>
    <property type="project" value="TreeGrafter"/>
</dbReference>
<comment type="subcellular location">
    <subcellularLocation>
        <location evidence="7">Cell inner membrane</location>
        <topology evidence="7">Single-pass type II membrane protein</topology>
    </subcellularLocation>
    <text evidence="7">Localizes to the division septum.</text>
</comment>
<comment type="similarity">
    <text evidence="7">Belongs to the FtsB family.</text>
</comment>
<evidence type="ECO:0000313" key="9">
    <source>
        <dbReference type="Proteomes" id="UP000245212"/>
    </source>
</evidence>
<dbReference type="Pfam" id="PF04977">
    <property type="entry name" value="DivIC"/>
    <property type="match status" value="1"/>
</dbReference>
<dbReference type="HAMAP" id="MF_00599">
    <property type="entry name" value="FtsB"/>
    <property type="match status" value="1"/>
</dbReference>
<comment type="subunit">
    <text evidence="7">Part of a complex composed of FtsB, FtsL and FtsQ.</text>
</comment>
<keyword evidence="2 7" id="KW-0132">Cell division</keyword>
<comment type="caution">
    <text evidence="8">The sequence shown here is derived from an EMBL/GenBank/DDBJ whole genome shotgun (WGS) entry which is preliminary data.</text>
</comment>
<dbReference type="RefSeq" id="WP_109061884.1">
    <property type="nucleotide sequence ID" value="NZ_QETA01000003.1"/>
</dbReference>
<evidence type="ECO:0000313" key="8">
    <source>
        <dbReference type="EMBL" id="PWF23270.1"/>
    </source>
</evidence>
<keyword evidence="9" id="KW-1185">Reference proteome</keyword>
<name>A0A2V1JXR5_9BURK</name>
<organism evidence="8 9">
    <name type="scientific">Corticimicrobacter populi</name>
    <dbReference type="NCBI Taxonomy" id="2175229"/>
    <lineage>
        <taxon>Bacteria</taxon>
        <taxon>Pseudomonadati</taxon>
        <taxon>Pseudomonadota</taxon>
        <taxon>Betaproteobacteria</taxon>
        <taxon>Burkholderiales</taxon>
        <taxon>Alcaligenaceae</taxon>
        <taxon>Corticimicrobacter</taxon>
    </lineage>
</organism>
<keyword evidence="5 7" id="KW-0472">Membrane</keyword>
<evidence type="ECO:0000256" key="4">
    <source>
        <dbReference type="ARBA" id="ARBA00022989"/>
    </source>
</evidence>
<proteinExistence type="inferred from homology"/>
<dbReference type="GO" id="GO:0043093">
    <property type="term" value="P:FtsZ-dependent cytokinesis"/>
    <property type="evidence" value="ECO:0007669"/>
    <property type="project" value="UniProtKB-UniRule"/>
</dbReference>
<dbReference type="InterPro" id="IPR007060">
    <property type="entry name" value="FtsL/DivIC"/>
</dbReference>